<keyword evidence="5 10" id="KW-0808">Transferase</keyword>
<dbReference type="Proteomes" id="UP000231823">
    <property type="component" value="Chromosome"/>
</dbReference>
<dbReference type="EMBL" id="CP025057">
    <property type="protein sequence ID" value="AUB31919.1"/>
    <property type="molecule type" value="Genomic_DNA"/>
</dbReference>
<evidence type="ECO:0000256" key="10">
    <source>
        <dbReference type="HAMAP-Rule" id="MF_01037"/>
    </source>
</evidence>
<reference evidence="12 13" key="1">
    <citation type="submission" date="2017-12" db="EMBL/GenBank/DDBJ databases">
        <title>Complete genome sequence of Spiroplasma floricola 23-6 (ATCC 29989).</title>
        <authorList>
            <person name="Tsai Y.-M."/>
            <person name="Wu P.-S."/>
            <person name="Lo W.-S."/>
            <person name="Kuo C.-H."/>
        </authorList>
    </citation>
    <scope>NUCLEOTIDE SEQUENCE [LARGE SCALE GENOMIC DNA]</scope>
    <source>
        <strain evidence="12 13">23-6</strain>
    </source>
</reference>
<keyword evidence="4 10" id="KW-0285">Flavoprotein</keyword>
<evidence type="ECO:0000313" key="12">
    <source>
        <dbReference type="EMBL" id="AUB31919.1"/>
    </source>
</evidence>
<keyword evidence="3 10" id="KW-0489">Methyltransferase</keyword>
<dbReference type="PANTHER" id="PTHR11806:SF2">
    <property type="entry name" value="METHYLENETETRAHYDROFOLATE--TRNA-(URACIL-5-)-METHYLTRANSFERASE TRMFO"/>
    <property type="match status" value="1"/>
</dbReference>
<accession>A0A2K8SEP5</accession>
<evidence type="ECO:0000256" key="6">
    <source>
        <dbReference type="ARBA" id="ARBA00022694"/>
    </source>
</evidence>
<dbReference type="NCBIfam" id="TIGR00137">
    <property type="entry name" value="gid_trmFO"/>
    <property type="match status" value="1"/>
</dbReference>
<evidence type="ECO:0000256" key="2">
    <source>
        <dbReference type="ARBA" id="ARBA00022490"/>
    </source>
</evidence>
<dbReference type="InterPro" id="IPR036188">
    <property type="entry name" value="FAD/NAD-bd_sf"/>
</dbReference>
<dbReference type="SUPFAM" id="SSF51905">
    <property type="entry name" value="FAD/NAD(P)-binding domain"/>
    <property type="match status" value="1"/>
</dbReference>
<protein>
    <recommendedName>
        <fullName evidence="10">Methylenetetrahydrofolate--tRNA-(uracil-5-)-methyltransferase TrmFO</fullName>
        <ecNumber evidence="10">2.1.1.74</ecNumber>
    </recommendedName>
    <alternativeName>
        <fullName evidence="10">Folate-dependent tRNA (uracil-5-)-methyltransferase</fullName>
    </alternativeName>
    <alternativeName>
        <fullName evidence="10">Folate-dependent tRNA(M-5-U54)-methyltransferase</fullName>
    </alternativeName>
</protein>
<comment type="similarity">
    <text evidence="10">Belongs to the MnmG family. TrmFO subfamily.</text>
</comment>
<dbReference type="InterPro" id="IPR004417">
    <property type="entry name" value="TrmFO"/>
</dbReference>
<name>A0A2K8SEP5_9MOLU</name>
<dbReference type="GO" id="GO:0030488">
    <property type="term" value="P:tRNA methylation"/>
    <property type="evidence" value="ECO:0007669"/>
    <property type="project" value="TreeGrafter"/>
</dbReference>
<dbReference type="NCBIfam" id="NF003739">
    <property type="entry name" value="PRK05335.1"/>
    <property type="match status" value="1"/>
</dbReference>
<keyword evidence="6 10" id="KW-0819">tRNA processing</keyword>
<evidence type="ECO:0000256" key="3">
    <source>
        <dbReference type="ARBA" id="ARBA00022603"/>
    </source>
</evidence>
<feature type="domain" description="MnmG N-terminal" evidence="11">
    <location>
        <begin position="2"/>
        <end position="363"/>
    </location>
</feature>
<sequence length="435" mass="49850">MKVIVVGAGLAGCEAAWQLAEKGIKVHLYEKKKLQKNEIQKLDTFSELVCSNTFRSVSTQNAVGILKKELEQLESFILDCAYKTQIPSDDALAVDRESFSKLVDERIRKHKNIEVFEEEFLEIDKDNQDIILIATGPLSSNAFQLKIEKMLGKQKLFYLDASSPILEKESIDFTKVYYKSRHSDDNSYICIPLNEEEFNIFHEKLINAQQVKLKDFEQEIFFKGCQPIEQLAKISKKVLLKSAMSSNNLENKNGIKPYSVVQLRKDDAIDSLYNMVGFQTNLTWKAQKEVFSTLPGLEKAVFKRFGVMHKNNFINSPKILNKRLQMMRKKNVFFAGQITGVEGYIESFATGLVAAKGIISFINNRKFVPFPEETVIGSLINYITNPKHKKLKPMKANMGLITIDKNLEFNSKEEKNKFVYKNSLTILKNFTEFEL</sequence>
<feature type="binding site" evidence="10">
    <location>
        <begin position="7"/>
        <end position="12"/>
    </location>
    <ligand>
        <name>FAD</name>
        <dbReference type="ChEBI" id="CHEBI:57692"/>
    </ligand>
</feature>
<evidence type="ECO:0000256" key="8">
    <source>
        <dbReference type="ARBA" id="ARBA00022857"/>
    </source>
</evidence>
<dbReference type="HAMAP" id="MF_01037">
    <property type="entry name" value="TrmFO"/>
    <property type="match status" value="1"/>
</dbReference>
<keyword evidence="7 10" id="KW-0274">FAD</keyword>
<comment type="function">
    <text evidence="10">Catalyzes the folate-dependent formation of 5-methyl-uridine at position 54 (M-5-U54) in all tRNAs.</text>
</comment>
<evidence type="ECO:0000256" key="4">
    <source>
        <dbReference type="ARBA" id="ARBA00022630"/>
    </source>
</evidence>
<dbReference type="InterPro" id="IPR040131">
    <property type="entry name" value="MnmG_N"/>
</dbReference>
<evidence type="ECO:0000259" key="11">
    <source>
        <dbReference type="Pfam" id="PF01134"/>
    </source>
</evidence>
<evidence type="ECO:0000256" key="9">
    <source>
        <dbReference type="ARBA" id="ARBA00023027"/>
    </source>
</evidence>
<dbReference type="PANTHER" id="PTHR11806">
    <property type="entry name" value="GLUCOSE INHIBITED DIVISION PROTEIN A"/>
    <property type="match status" value="1"/>
</dbReference>
<keyword evidence="13" id="KW-1185">Reference proteome</keyword>
<evidence type="ECO:0000256" key="1">
    <source>
        <dbReference type="ARBA" id="ARBA00001974"/>
    </source>
</evidence>
<comment type="cofactor">
    <cofactor evidence="1 10">
        <name>FAD</name>
        <dbReference type="ChEBI" id="CHEBI:57692"/>
    </cofactor>
</comment>
<keyword evidence="2 10" id="KW-0963">Cytoplasm</keyword>
<dbReference type="GO" id="GO:0002098">
    <property type="term" value="P:tRNA wobble uridine modification"/>
    <property type="evidence" value="ECO:0007669"/>
    <property type="project" value="TreeGrafter"/>
</dbReference>
<comment type="subcellular location">
    <subcellularLocation>
        <location evidence="10">Cytoplasm</location>
    </subcellularLocation>
</comment>
<evidence type="ECO:0000256" key="7">
    <source>
        <dbReference type="ARBA" id="ARBA00022827"/>
    </source>
</evidence>
<gene>
    <name evidence="12" type="primary">gid</name>
    <name evidence="10" type="synonym">trmFO</name>
    <name evidence="12" type="ORF">SFLOR_v1c08710</name>
</gene>
<dbReference type="KEGG" id="sfz:SFLOR_v1c08710"/>
<dbReference type="Pfam" id="PF01134">
    <property type="entry name" value="GIDA"/>
    <property type="match status" value="1"/>
</dbReference>
<evidence type="ECO:0000256" key="5">
    <source>
        <dbReference type="ARBA" id="ARBA00022679"/>
    </source>
</evidence>
<comment type="catalytic activity">
    <reaction evidence="10">
        <text>uridine(54) in tRNA + (6R)-5,10-methylene-5,6,7,8-tetrahydrofolate + NADPH + H(+) = 5-methyluridine(54) in tRNA + (6S)-5,6,7,8-tetrahydrofolate + NADP(+)</text>
        <dbReference type="Rhea" id="RHEA:62372"/>
        <dbReference type="Rhea" id="RHEA-COMP:10167"/>
        <dbReference type="Rhea" id="RHEA-COMP:10193"/>
        <dbReference type="ChEBI" id="CHEBI:15378"/>
        <dbReference type="ChEBI" id="CHEBI:15636"/>
        <dbReference type="ChEBI" id="CHEBI:57453"/>
        <dbReference type="ChEBI" id="CHEBI:57783"/>
        <dbReference type="ChEBI" id="CHEBI:58349"/>
        <dbReference type="ChEBI" id="CHEBI:65315"/>
        <dbReference type="ChEBI" id="CHEBI:74447"/>
        <dbReference type="EC" id="2.1.1.74"/>
    </reaction>
</comment>
<dbReference type="Gene3D" id="3.50.50.60">
    <property type="entry name" value="FAD/NAD(P)-binding domain"/>
    <property type="match status" value="2"/>
</dbReference>
<dbReference type="InterPro" id="IPR002218">
    <property type="entry name" value="MnmG-rel"/>
</dbReference>
<dbReference type="AlphaFoldDB" id="A0A2K8SEP5"/>
<dbReference type="GO" id="GO:0050660">
    <property type="term" value="F:flavin adenine dinucleotide binding"/>
    <property type="evidence" value="ECO:0007669"/>
    <property type="project" value="UniProtKB-UniRule"/>
</dbReference>
<dbReference type="GO" id="GO:0005829">
    <property type="term" value="C:cytosol"/>
    <property type="evidence" value="ECO:0007669"/>
    <property type="project" value="TreeGrafter"/>
</dbReference>
<dbReference type="GO" id="GO:0047151">
    <property type="term" value="F:tRNA (uracil(54)-C5)-methyltransferase activity, 5,10-methylenetetrahydrofolate-dependent"/>
    <property type="evidence" value="ECO:0007669"/>
    <property type="project" value="UniProtKB-UniRule"/>
</dbReference>
<keyword evidence="9 10" id="KW-0520">NAD</keyword>
<evidence type="ECO:0000313" key="13">
    <source>
        <dbReference type="Proteomes" id="UP000231823"/>
    </source>
</evidence>
<comment type="catalytic activity">
    <reaction evidence="10">
        <text>uridine(54) in tRNA + (6R)-5,10-methylene-5,6,7,8-tetrahydrofolate + NADH + H(+) = 5-methyluridine(54) in tRNA + (6S)-5,6,7,8-tetrahydrofolate + NAD(+)</text>
        <dbReference type="Rhea" id="RHEA:16873"/>
        <dbReference type="Rhea" id="RHEA-COMP:10167"/>
        <dbReference type="Rhea" id="RHEA-COMP:10193"/>
        <dbReference type="ChEBI" id="CHEBI:15378"/>
        <dbReference type="ChEBI" id="CHEBI:15636"/>
        <dbReference type="ChEBI" id="CHEBI:57453"/>
        <dbReference type="ChEBI" id="CHEBI:57540"/>
        <dbReference type="ChEBI" id="CHEBI:57945"/>
        <dbReference type="ChEBI" id="CHEBI:65315"/>
        <dbReference type="ChEBI" id="CHEBI:74447"/>
        <dbReference type="EC" id="2.1.1.74"/>
    </reaction>
</comment>
<proteinExistence type="inferred from homology"/>
<organism evidence="12 13">
    <name type="scientific">Spiroplasma floricola 23-6</name>
    <dbReference type="NCBI Taxonomy" id="1336749"/>
    <lineage>
        <taxon>Bacteria</taxon>
        <taxon>Bacillati</taxon>
        <taxon>Mycoplasmatota</taxon>
        <taxon>Mollicutes</taxon>
        <taxon>Entomoplasmatales</taxon>
        <taxon>Spiroplasmataceae</taxon>
        <taxon>Spiroplasma</taxon>
    </lineage>
</organism>
<keyword evidence="8 10" id="KW-0521">NADP</keyword>
<dbReference type="EC" id="2.1.1.74" evidence="10"/>